<protein>
    <submittedName>
        <fullName evidence="3">YdcF family protein</fullName>
    </submittedName>
</protein>
<keyword evidence="1" id="KW-0812">Transmembrane</keyword>
<feature type="transmembrane region" description="Helical" evidence="1">
    <location>
        <begin position="30"/>
        <end position="51"/>
    </location>
</feature>
<evidence type="ECO:0000313" key="4">
    <source>
        <dbReference type="Proteomes" id="UP000824175"/>
    </source>
</evidence>
<organism evidence="3 4">
    <name type="scientific">Candidatus Fimiplasma intestinipullorum</name>
    <dbReference type="NCBI Taxonomy" id="2840825"/>
    <lineage>
        <taxon>Bacteria</taxon>
        <taxon>Bacillati</taxon>
        <taxon>Bacillota</taxon>
        <taxon>Clostridia</taxon>
        <taxon>Eubacteriales</taxon>
        <taxon>Candidatus Fimiplasma</taxon>
    </lineage>
</organism>
<gene>
    <name evidence="3" type="ORF">IAD15_05310</name>
</gene>
<dbReference type="Pfam" id="PF02698">
    <property type="entry name" value="DUF218"/>
    <property type="match status" value="1"/>
</dbReference>
<dbReference type="PANTHER" id="PTHR30336">
    <property type="entry name" value="INNER MEMBRANE PROTEIN, PROBABLE PERMEASE"/>
    <property type="match status" value="1"/>
</dbReference>
<dbReference type="Gene3D" id="3.40.50.620">
    <property type="entry name" value="HUPs"/>
    <property type="match status" value="1"/>
</dbReference>
<dbReference type="InterPro" id="IPR051599">
    <property type="entry name" value="Cell_Envelope_Assoc"/>
</dbReference>
<name>A0A9D1HQ77_9FIRM</name>
<dbReference type="AlphaFoldDB" id="A0A9D1HQ77"/>
<evidence type="ECO:0000256" key="1">
    <source>
        <dbReference type="SAM" id="Phobius"/>
    </source>
</evidence>
<dbReference type="CDD" id="cd06259">
    <property type="entry name" value="YdcF-like"/>
    <property type="match status" value="1"/>
</dbReference>
<accession>A0A9D1HQ77</accession>
<dbReference type="GO" id="GO:0043164">
    <property type="term" value="P:Gram-negative-bacterium-type cell wall biogenesis"/>
    <property type="evidence" value="ECO:0007669"/>
    <property type="project" value="TreeGrafter"/>
</dbReference>
<proteinExistence type="predicted"/>
<feature type="transmembrane region" description="Helical" evidence="1">
    <location>
        <begin position="57"/>
        <end position="76"/>
    </location>
</feature>
<keyword evidence="1" id="KW-1133">Transmembrane helix</keyword>
<dbReference type="GO" id="GO:0005886">
    <property type="term" value="C:plasma membrane"/>
    <property type="evidence" value="ECO:0007669"/>
    <property type="project" value="TreeGrafter"/>
</dbReference>
<feature type="domain" description="DUF218" evidence="2">
    <location>
        <begin position="93"/>
        <end position="233"/>
    </location>
</feature>
<evidence type="ECO:0000259" key="2">
    <source>
        <dbReference type="Pfam" id="PF02698"/>
    </source>
</evidence>
<dbReference type="InterPro" id="IPR003848">
    <property type="entry name" value="DUF218"/>
</dbReference>
<reference evidence="3" key="2">
    <citation type="journal article" date="2021" name="PeerJ">
        <title>Extensive microbial diversity within the chicken gut microbiome revealed by metagenomics and culture.</title>
        <authorList>
            <person name="Gilroy R."/>
            <person name="Ravi A."/>
            <person name="Getino M."/>
            <person name="Pursley I."/>
            <person name="Horton D.L."/>
            <person name="Alikhan N.F."/>
            <person name="Baker D."/>
            <person name="Gharbi K."/>
            <person name="Hall N."/>
            <person name="Watson M."/>
            <person name="Adriaenssens E.M."/>
            <person name="Foster-Nyarko E."/>
            <person name="Jarju S."/>
            <person name="Secka A."/>
            <person name="Antonio M."/>
            <person name="Oren A."/>
            <person name="Chaudhuri R.R."/>
            <person name="La Ragione R."/>
            <person name="Hildebrand F."/>
            <person name="Pallen M.J."/>
        </authorList>
    </citation>
    <scope>NUCLEOTIDE SEQUENCE</scope>
    <source>
        <strain evidence="3">CHK195-11698</strain>
    </source>
</reference>
<dbReference type="InterPro" id="IPR014729">
    <property type="entry name" value="Rossmann-like_a/b/a_fold"/>
</dbReference>
<reference evidence="3" key="1">
    <citation type="submission" date="2020-10" db="EMBL/GenBank/DDBJ databases">
        <authorList>
            <person name="Gilroy R."/>
        </authorList>
    </citation>
    <scope>NUCLEOTIDE SEQUENCE</scope>
    <source>
        <strain evidence="3">CHK195-11698</strain>
    </source>
</reference>
<dbReference type="Proteomes" id="UP000824175">
    <property type="component" value="Unassembled WGS sequence"/>
</dbReference>
<sequence>MFEILVMIGGLVSIGYYLVLKIMRRRVSFARFFAFAGLLLFLYGLLHVMGWLVLPDFLLWLVRIVLILFLISFVWVERRLVLSAHEKKPESLDALIILGAGLFGDRLSLSLKRRLDEALRVGQDHPQVFFIVCGGQGPDEWISEAQAMHDYLVAHGISSERILQEDQSTSTYENLSFAISRFDLSGWRVGIVTNSFHLCRSVRMARQLGLEAYGFGTSAPHLTSPVFYTREYFAYLKAKIKGQI</sequence>
<evidence type="ECO:0000313" key="3">
    <source>
        <dbReference type="EMBL" id="HIU13469.1"/>
    </source>
</evidence>
<dbReference type="GO" id="GO:0000270">
    <property type="term" value="P:peptidoglycan metabolic process"/>
    <property type="evidence" value="ECO:0007669"/>
    <property type="project" value="TreeGrafter"/>
</dbReference>
<keyword evidence="1" id="KW-0472">Membrane</keyword>
<dbReference type="PANTHER" id="PTHR30336:SF4">
    <property type="entry name" value="ENVELOPE BIOGENESIS FACTOR ELYC"/>
    <property type="match status" value="1"/>
</dbReference>
<dbReference type="EMBL" id="DVMJ01000046">
    <property type="protein sequence ID" value="HIU13469.1"/>
    <property type="molecule type" value="Genomic_DNA"/>
</dbReference>
<feature type="transmembrane region" description="Helical" evidence="1">
    <location>
        <begin position="6"/>
        <end position="23"/>
    </location>
</feature>
<comment type="caution">
    <text evidence="3">The sequence shown here is derived from an EMBL/GenBank/DDBJ whole genome shotgun (WGS) entry which is preliminary data.</text>
</comment>